<evidence type="ECO:0000313" key="2">
    <source>
        <dbReference type="EMBL" id="GAA2148794.1"/>
    </source>
</evidence>
<keyword evidence="3" id="KW-1185">Reference proteome</keyword>
<dbReference type="Proteomes" id="UP001501020">
    <property type="component" value="Unassembled WGS sequence"/>
</dbReference>
<protein>
    <recommendedName>
        <fullName evidence="4">PE-PGRS family protein</fullName>
    </recommendedName>
</protein>
<accession>A0ABP5LK44</accession>
<evidence type="ECO:0000313" key="3">
    <source>
        <dbReference type="Proteomes" id="UP001501020"/>
    </source>
</evidence>
<sequence>MVTSSESPGLIRARGVITFGEGVPYPQPRCALVYVDRNGTPKVRDKRPGMLELLRYTTWFEVDVADHLDVITTNAIEVEVRWRVTDPARIVMGNITDGQTVVRSHVNSKIKKITQQHDIDKSSTVEDLLQTEFAHPVVLDEGITILRVVEVQRLDAPPRTAGDDDRLSLFEVLRPGEVENEETRRQAFEKMVSEGLIPEAGLASFRELSRLVEQVSEPADDAPDTAQDVHGVADWVSPPWRDPGARPSPAPDVSSEAGPNDADEAALDAFLADADAELLDYVRDRVDSAQVIARLLDEEDTGAD</sequence>
<reference evidence="3" key="1">
    <citation type="journal article" date="2019" name="Int. J. Syst. Evol. Microbiol.">
        <title>The Global Catalogue of Microorganisms (GCM) 10K type strain sequencing project: providing services to taxonomists for standard genome sequencing and annotation.</title>
        <authorList>
            <consortium name="The Broad Institute Genomics Platform"/>
            <consortium name="The Broad Institute Genome Sequencing Center for Infectious Disease"/>
            <person name="Wu L."/>
            <person name="Ma J."/>
        </authorList>
    </citation>
    <scope>NUCLEOTIDE SEQUENCE [LARGE SCALE GENOMIC DNA]</scope>
    <source>
        <strain evidence="3">JCM 13850</strain>
    </source>
</reference>
<gene>
    <name evidence="2" type="ORF">GCM10009727_51900</name>
</gene>
<dbReference type="EMBL" id="BAAAMR010000050">
    <property type="protein sequence ID" value="GAA2148794.1"/>
    <property type="molecule type" value="Genomic_DNA"/>
</dbReference>
<comment type="caution">
    <text evidence="2">The sequence shown here is derived from an EMBL/GenBank/DDBJ whole genome shotgun (WGS) entry which is preliminary data.</text>
</comment>
<feature type="region of interest" description="Disordered" evidence="1">
    <location>
        <begin position="234"/>
        <end position="265"/>
    </location>
</feature>
<evidence type="ECO:0008006" key="4">
    <source>
        <dbReference type="Google" id="ProtNLM"/>
    </source>
</evidence>
<evidence type="ECO:0000256" key="1">
    <source>
        <dbReference type="SAM" id="MobiDB-lite"/>
    </source>
</evidence>
<organism evidence="2 3">
    <name type="scientific">Actinomadura napierensis</name>
    <dbReference type="NCBI Taxonomy" id="267854"/>
    <lineage>
        <taxon>Bacteria</taxon>
        <taxon>Bacillati</taxon>
        <taxon>Actinomycetota</taxon>
        <taxon>Actinomycetes</taxon>
        <taxon>Streptosporangiales</taxon>
        <taxon>Thermomonosporaceae</taxon>
        <taxon>Actinomadura</taxon>
    </lineage>
</organism>
<name>A0ABP5LK44_9ACTN</name>
<proteinExistence type="predicted"/>